<dbReference type="InterPro" id="IPR029063">
    <property type="entry name" value="SAM-dependent_MTases_sf"/>
</dbReference>
<dbReference type="CDD" id="cd02440">
    <property type="entry name" value="AdoMet_MTases"/>
    <property type="match status" value="1"/>
</dbReference>
<keyword evidence="3" id="KW-1185">Reference proteome</keyword>
<evidence type="ECO:0000259" key="1">
    <source>
        <dbReference type="Pfam" id="PF08242"/>
    </source>
</evidence>
<dbReference type="InterPro" id="IPR013217">
    <property type="entry name" value="Methyltransf_12"/>
</dbReference>
<dbReference type="Pfam" id="PF13428">
    <property type="entry name" value="TPR_14"/>
    <property type="match status" value="1"/>
</dbReference>
<evidence type="ECO:0000313" key="2">
    <source>
        <dbReference type="EMBL" id="MFH0253999.1"/>
    </source>
</evidence>
<dbReference type="GO" id="GO:0032259">
    <property type="term" value="P:methylation"/>
    <property type="evidence" value="ECO:0007669"/>
    <property type="project" value="UniProtKB-KW"/>
</dbReference>
<comment type="caution">
    <text evidence="2">The sequence shown here is derived from an EMBL/GenBank/DDBJ whole genome shotgun (WGS) entry which is preliminary data.</text>
</comment>
<sequence>MTARLWSSGDLIVDRRLDYAEALAEAGDLDAAAELLHGALRLAPGWAAGWFRLGEWCEAAGRAADAIAAWDAALAADPADRLGAGPKRDLARRVPLTETMPAAFVEALFDQYAPGFEDALVGRLDYRAPELLRAALGGPARRYARALDLGCGTGLAGLAVRDICDWLGGCDISEGMLREAAAKGIYDRLERRDLGRLGAGPERYDLILAADVFTYLGALERIIGWCAGALAPGGVLAFTVEACQPGEAPLTLRASRRFAHARAHVEAILRAAGFVSVEIAEAVLRKDAGEDIAGLVIVAGGLTAPRARQGDGEDAVPA</sequence>
<proteinExistence type="predicted"/>
<dbReference type="Pfam" id="PF08242">
    <property type="entry name" value="Methyltransf_12"/>
    <property type="match status" value="1"/>
</dbReference>
<keyword evidence="2" id="KW-0489">Methyltransferase</keyword>
<reference evidence="2 3" key="1">
    <citation type="submission" date="2024-10" db="EMBL/GenBank/DDBJ databases">
        <authorList>
            <person name="Yang X.-N."/>
        </authorList>
    </citation>
    <scope>NUCLEOTIDE SEQUENCE [LARGE SCALE GENOMIC DNA]</scope>
    <source>
        <strain evidence="2 3">CAU 1059</strain>
    </source>
</reference>
<evidence type="ECO:0000313" key="3">
    <source>
        <dbReference type="Proteomes" id="UP001607157"/>
    </source>
</evidence>
<dbReference type="PANTHER" id="PTHR43861:SF1">
    <property type="entry name" value="TRANS-ACONITATE 2-METHYLTRANSFERASE"/>
    <property type="match status" value="1"/>
</dbReference>
<feature type="domain" description="Methyltransferase type 12" evidence="1">
    <location>
        <begin position="147"/>
        <end position="236"/>
    </location>
</feature>
<dbReference type="PANTHER" id="PTHR43861">
    <property type="entry name" value="TRANS-ACONITATE 2-METHYLTRANSFERASE-RELATED"/>
    <property type="match status" value="1"/>
</dbReference>
<dbReference type="EMBL" id="JBIHMM010000002">
    <property type="protein sequence ID" value="MFH0253999.1"/>
    <property type="molecule type" value="Genomic_DNA"/>
</dbReference>
<name>A0ABW7I7Y0_9RHOB</name>
<organism evidence="2 3">
    <name type="scientific">Roseovarius aquimarinus</name>
    <dbReference type="NCBI Taxonomy" id="1229156"/>
    <lineage>
        <taxon>Bacteria</taxon>
        <taxon>Pseudomonadati</taxon>
        <taxon>Pseudomonadota</taxon>
        <taxon>Alphaproteobacteria</taxon>
        <taxon>Rhodobacterales</taxon>
        <taxon>Roseobacteraceae</taxon>
        <taxon>Roseovarius</taxon>
    </lineage>
</organism>
<keyword evidence="2" id="KW-0808">Transferase</keyword>
<dbReference type="RefSeq" id="WP_377170753.1">
    <property type="nucleotide sequence ID" value="NZ_JBHTJC010000002.1"/>
</dbReference>
<dbReference type="Gene3D" id="1.25.40.10">
    <property type="entry name" value="Tetratricopeptide repeat domain"/>
    <property type="match status" value="1"/>
</dbReference>
<protein>
    <submittedName>
        <fullName evidence="2">Class I SAM-dependent DNA methyltransferase</fullName>
    </submittedName>
</protein>
<dbReference type="SUPFAM" id="SSF53335">
    <property type="entry name" value="S-adenosyl-L-methionine-dependent methyltransferases"/>
    <property type="match status" value="1"/>
</dbReference>
<accession>A0ABW7I7Y0</accession>
<dbReference type="Proteomes" id="UP001607157">
    <property type="component" value="Unassembled WGS sequence"/>
</dbReference>
<dbReference type="InterPro" id="IPR011990">
    <property type="entry name" value="TPR-like_helical_dom_sf"/>
</dbReference>
<dbReference type="Gene3D" id="3.40.50.150">
    <property type="entry name" value="Vaccinia Virus protein VP39"/>
    <property type="match status" value="1"/>
</dbReference>
<dbReference type="GO" id="GO:0008168">
    <property type="term" value="F:methyltransferase activity"/>
    <property type="evidence" value="ECO:0007669"/>
    <property type="project" value="UniProtKB-KW"/>
</dbReference>
<dbReference type="SUPFAM" id="SSF48452">
    <property type="entry name" value="TPR-like"/>
    <property type="match status" value="1"/>
</dbReference>
<gene>
    <name evidence="2" type="ORF">ACGRVM_08845</name>
</gene>